<dbReference type="EMBL" id="QKYT01001085">
    <property type="protein sequence ID" value="RIA79957.1"/>
    <property type="molecule type" value="Genomic_DNA"/>
</dbReference>
<feature type="signal peptide" evidence="1">
    <location>
        <begin position="1"/>
        <end position="20"/>
    </location>
</feature>
<keyword evidence="3" id="KW-1185">Reference proteome</keyword>
<evidence type="ECO:0008006" key="4">
    <source>
        <dbReference type="Google" id="ProtNLM"/>
    </source>
</evidence>
<comment type="caution">
    <text evidence="2">The sequence shown here is derived from an EMBL/GenBank/DDBJ whole genome shotgun (WGS) entry which is preliminary data.</text>
</comment>
<feature type="chain" id="PRO_5017227907" description="Phosphatidylglycerol/phosphatidylinositol transfer protein" evidence="1">
    <location>
        <begin position="21"/>
        <end position="148"/>
    </location>
</feature>
<protein>
    <recommendedName>
        <fullName evidence="4">Phosphatidylglycerol/phosphatidylinositol transfer protein</fullName>
    </recommendedName>
</protein>
<evidence type="ECO:0000313" key="2">
    <source>
        <dbReference type="EMBL" id="RIA79957.1"/>
    </source>
</evidence>
<organism evidence="2 3">
    <name type="scientific">Glomus cerebriforme</name>
    <dbReference type="NCBI Taxonomy" id="658196"/>
    <lineage>
        <taxon>Eukaryota</taxon>
        <taxon>Fungi</taxon>
        <taxon>Fungi incertae sedis</taxon>
        <taxon>Mucoromycota</taxon>
        <taxon>Glomeromycotina</taxon>
        <taxon>Glomeromycetes</taxon>
        <taxon>Glomerales</taxon>
        <taxon>Glomeraceae</taxon>
        <taxon>Glomus</taxon>
    </lineage>
</organism>
<dbReference type="Proteomes" id="UP000265703">
    <property type="component" value="Unassembled WGS sequence"/>
</dbReference>
<dbReference type="OrthoDB" id="2357745at2759"/>
<name>A0A397S7H8_9GLOM</name>
<proteinExistence type="predicted"/>
<reference evidence="2 3" key="1">
    <citation type="submission" date="2018-06" db="EMBL/GenBank/DDBJ databases">
        <title>Comparative genomics reveals the genomic features of Rhizophagus irregularis, R. cerebriforme, R. diaphanum and Gigaspora rosea, and their symbiotic lifestyle signature.</title>
        <authorList>
            <person name="Morin E."/>
            <person name="San Clemente H."/>
            <person name="Chen E.C.H."/>
            <person name="De La Providencia I."/>
            <person name="Hainaut M."/>
            <person name="Kuo A."/>
            <person name="Kohler A."/>
            <person name="Murat C."/>
            <person name="Tang N."/>
            <person name="Roy S."/>
            <person name="Loubradou J."/>
            <person name="Henrissat B."/>
            <person name="Grigoriev I.V."/>
            <person name="Corradi N."/>
            <person name="Roux C."/>
            <person name="Martin F.M."/>
        </authorList>
    </citation>
    <scope>NUCLEOTIDE SEQUENCE [LARGE SCALE GENOMIC DNA]</scope>
    <source>
        <strain evidence="2 3">DAOM 227022</strain>
    </source>
</reference>
<accession>A0A397S7H8</accession>
<evidence type="ECO:0000256" key="1">
    <source>
        <dbReference type="SAM" id="SignalP"/>
    </source>
</evidence>
<dbReference type="AlphaFoldDB" id="A0A397S7H8"/>
<evidence type="ECO:0000313" key="3">
    <source>
        <dbReference type="Proteomes" id="UP000265703"/>
    </source>
</evidence>
<gene>
    <name evidence="2" type="ORF">C1645_24848</name>
</gene>
<sequence length="148" mass="15366">MKQNFILVAILLATLSIVNALPHQLNKRATTFIPCPGNIPFITTTLTPDPPTGAGANELITISGTLPNPVVAGSKLVIGTFDPTGTPIGAPLTLDFCTMNGATCPEEYFSLIQPVTMPSPLPTSYMIITAINDPNGNALGCSVGTINT</sequence>
<dbReference type="STRING" id="658196.A0A397S7H8"/>
<keyword evidence="1" id="KW-0732">Signal</keyword>